<comment type="caution">
    <text evidence="2">The sequence shown here is derived from an EMBL/GenBank/DDBJ whole genome shotgun (WGS) entry which is preliminary data.</text>
</comment>
<accession>A0AAW4MQV6</accession>
<dbReference type="Proteomes" id="UP001196408">
    <property type="component" value="Unassembled WGS sequence"/>
</dbReference>
<dbReference type="EMBL" id="JAHOEF010000023">
    <property type="protein sequence ID" value="MBV3382595.1"/>
    <property type="molecule type" value="Genomic_DNA"/>
</dbReference>
<keyword evidence="1" id="KW-0472">Membrane</keyword>
<keyword evidence="5" id="KW-1185">Reference proteome</keyword>
<gene>
    <name evidence="2" type="ORF">KSV97_04965</name>
    <name evidence="3" type="ORF">KSW06_05330</name>
</gene>
<organism evidence="2 4">
    <name type="scientific">Catenibacterium mitsuokai</name>
    <dbReference type="NCBI Taxonomy" id="100886"/>
    <lineage>
        <taxon>Bacteria</taxon>
        <taxon>Bacillati</taxon>
        <taxon>Bacillota</taxon>
        <taxon>Erysipelotrichia</taxon>
        <taxon>Erysipelotrichales</taxon>
        <taxon>Coprobacillaceae</taxon>
        <taxon>Catenibacterium</taxon>
    </lineage>
</organism>
<reference evidence="2 5" key="1">
    <citation type="submission" date="2021-06" db="EMBL/GenBank/DDBJ databases">
        <title>Collection of gut derived symbiotic bacterial strains cultured from healthy donors.</title>
        <authorList>
            <person name="Lin H."/>
            <person name="Littmann E."/>
            <person name="Pamer E.G."/>
        </authorList>
    </citation>
    <scope>NUCLEOTIDE SEQUENCE</scope>
    <source>
        <strain evidence="3 5">MSK.21.70</strain>
        <strain evidence="2">MSK.21.82</strain>
    </source>
</reference>
<sequence length="69" mass="8189">MKKKILYILVAALLYIFTQVPTIVSNYKFEAGIWDIELCRYVLMSVGWMIVILYVIHFVLNYIKNIDDE</sequence>
<dbReference type="RefSeq" id="WP_217747470.1">
    <property type="nucleotide sequence ID" value="NZ_JAHOEB010000025.1"/>
</dbReference>
<evidence type="ECO:0000313" key="4">
    <source>
        <dbReference type="Proteomes" id="UP001196408"/>
    </source>
</evidence>
<feature type="transmembrane region" description="Helical" evidence="1">
    <location>
        <begin position="42"/>
        <end position="63"/>
    </location>
</feature>
<name>A0AAW4MQV6_9FIRM</name>
<dbReference type="AlphaFoldDB" id="A0AAW4MQV6"/>
<keyword evidence="1" id="KW-0812">Transmembrane</keyword>
<protein>
    <submittedName>
        <fullName evidence="2">Uncharacterized protein</fullName>
    </submittedName>
</protein>
<evidence type="ECO:0000313" key="3">
    <source>
        <dbReference type="EMBL" id="MBV3392688.1"/>
    </source>
</evidence>
<dbReference type="Proteomes" id="UP001197492">
    <property type="component" value="Unassembled WGS sequence"/>
</dbReference>
<evidence type="ECO:0000256" key="1">
    <source>
        <dbReference type="SAM" id="Phobius"/>
    </source>
</evidence>
<dbReference type="EMBL" id="JAHOEL010000025">
    <property type="protein sequence ID" value="MBV3392688.1"/>
    <property type="molecule type" value="Genomic_DNA"/>
</dbReference>
<proteinExistence type="predicted"/>
<keyword evidence="1" id="KW-1133">Transmembrane helix</keyword>
<dbReference type="GeneID" id="301324260"/>
<evidence type="ECO:0000313" key="5">
    <source>
        <dbReference type="Proteomes" id="UP001197492"/>
    </source>
</evidence>
<evidence type="ECO:0000313" key="2">
    <source>
        <dbReference type="EMBL" id="MBV3382595.1"/>
    </source>
</evidence>